<feature type="domain" description="Mce/MlaD" evidence="9">
    <location>
        <begin position="306"/>
        <end position="410"/>
    </location>
</feature>
<sequence length="552" mass="59702">MTEVHAPQEPDSPAKVPAPTVHPRRETRISWIWFVPLVAALVGLSLLARSWLATGPTITISFETAEGLEVGQTKVRYKDVAIGTVTGIRVAEDRARVLVTAELVRDGSEFITRESTSFWVVRPRLGLSGVSGLGTLVSGAYIAVDAAETEVKKGATPVYEFVGLEKPPEVTSGRPGTRYTLHADDLGSLEIGSPVYYRRIQVGRIIGYDLDESGKSVNIQVFVDAPNDKFVTSDTRFWNASGINLSLDADGFNVQTGSLVSMIAGGVAFASANEDNTLQAPAGSDFKLAASRTEALADPDGPPFAIEFHFQQSVRGLKVGAPVDFRGLELGKVIDVDLEFNKETKRFFALVKAELYPLRFGAVYENLMLEEGSSQYHGGALLGPLVEHGLRAQIRPANILTGQQYVALDFFRDAEKVEFDARRSPLVLPTIAGSFDRLQQQISSIVSKIDAVPFDGIVTDLRSSLNAATKLLQRLEGELTPQATATLKAARKSLGEVEKLLSENSPMSGNVERTLRELNNAAKSLRALADYLQSHPSSVIRGKGPDAITVVP</sequence>
<evidence type="ECO:0000256" key="2">
    <source>
        <dbReference type="ARBA" id="ARBA00022475"/>
    </source>
</evidence>
<evidence type="ECO:0000256" key="3">
    <source>
        <dbReference type="ARBA" id="ARBA00022519"/>
    </source>
</evidence>
<dbReference type="Pfam" id="PF02470">
    <property type="entry name" value="MlaD"/>
    <property type="match status" value="3"/>
</dbReference>
<keyword evidence="6 8" id="KW-0472">Membrane</keyword>
<feature type="region of interest" description="Disordered" evidence="7">
    <location>
        <begin position="1"/>
        <end position="21"/>
    </location>
</feature>
<dbReference type="PANTHER" id="PTHR30462:SF0">
    <property type="entry name" value="INTERMEMBRANE TRANSPORT PROTEIN YEBT"/>
    <property type="match status" value="1"/>
</dbReference>
<dbReference type="PANTHER" id="PTHR30462">
    <property type="entry name" value="INTERMEMBRANE TRANSPORT PROTEIN PQIB-RELATED"/>
    <property type="match status" value="1"/>
</dbReference>
<name>A0A853FXX3_9BURK</name>
<evidence type="ECO:0000256" key="4">
    <source>
        <dbReference type="ARBA" id="ARBA00022692"/>
    </source>
</evidence>
<keyword evidence="5 8" id="KW-1133">Transmembrane helix</keyword>
<feature type="transmembrane region" description="Helical" evidence="8">
    <location>
        <begin position="31"/>
        <end position="52"/>
    </location>
</feature>
<dbReference type="Proteomes" id="UP000559809">
    <property type="component" value="Unassembled WGS sequence"/>
</dbReference>
<dbReference type="RefSeq" id="WP_180157409.1">
    <property type="nucleotide sequence ID" value="NZ_JACCEM010000009.1"/>
</dbReference>
<evidence type="ECO:0000259" key="9">
    <source>
        <dbReference type="Pfam" id="PF02470"/>
    </source>
</evidence>
<protein>
    <submittedName>
        <fullName evidence="10">MCE family protein</fullName>
    </submittedName>
</protein>
<evidence type="ECO:0000256" key="7">
    <source>
        <dbReference type="SAM" id="MobiDB-lite"/>
    </source>
</evidence>
<keyword evidence="2" id="KW-1003">Cell membrane</keyword>
<keyword evidence="11" id="KW-1185">Reference proteome</keyword>
<reference evidence="10 11" key="1">
    <citation type="submission" date="2020-07" db="EMBL/GenBank/DDBJ databases">
        <title>Taxonomic revisions and descriptions of new bacterial species based on genomic comparisons in the high-G+C-content subgroup of the family Alcaligenaceae.</title>
        <authorList>
            <person name="Szabo A."/>
            <person name="Felfoldi T."/>
        </authorList>
    </citation>
    <scope>NUCLEOTIDE SEQUENCE [LARGE SCALE GENOMIC DNA]</scope>
    <source>
        <strain evidence="10 11">LMG 24012</strain>
    </source>
</reference>
<dbReference type="InterPro" id="IPR051800">
    <property type="entry name" value="PqiA-PqiB_transport"/>
</dbReference>
<dbReference type="GO" id="GO:0005886">
    <property type="term" value="C:plasma membrane"/>
    <property type="evidence" value="ECO:0007669"/>
    <property type="project" value="UniProtKB-SubCell"/>
</dbReference>
<comment type="caution">
    <text evidence="10">The sequence shown here is derived from an EMBL/GenBank/DDBJ whole genome shotgun (WGS) entry which is preliminary data.</text>
</comment>
<evidence type="ECO:0000256" key="8">
    <source>
        <dbReference type="SAM" id="Phobius"/>
    </source>
</evidence>
<evidence type="ECO:0000313" key="10">
    <source>
        <dbReference type="EMBL" id="NYT50964.1"/>
    </source>
</evidence>
<organism evidence="10 11">
    <name type="scientific">Parapusillimonas granuli</name>
    <dbReference type="NCBI Taxonomy" id="380911"/>
    <lineage>
        <taxon>Bacteria</taxon>
        <taxon>Pseudomonadati</taxon>
        <taxon>Pseudomonadota</taxon>
        <taxon>Betaproteobacteria</taxon>
        <taxon>Burkholderiales</taxon>
        <taxon>Alcaligenaceae</taxon>
        <taxon>Parapusillimonas</taxon>
    </lineage>
</organism>
<gene>
    <name evidence="10" type="ORF">H0A72_16755</name>
</gene>
<evidence type="ECO:0000256" key="5">
    <source>
        <dbReference type="ARBA" id="ARBA00022989"/>
    </source>
</evidence>
<dbReference type="EMBL" id="JACCEM010000009">
    <property type="protein sequence ID" value="NYT50964.1"/>
    <property type="molecule type" value="Genomic_DNA"/>
</dbReference>
<keyword evidence="4 8" id="KW-0812">Transmembrane</keyword>
<dbReference type="AlphaFoldDB" id="A0A853FXX3"/>
<proteinExistence type="predicted"/>
<feature type="domain" description="Mce/MlaD" evidence="9">
    <location>
        <begin position="176"/>
        <end position="236"/>
    </location>
</feature>
<evidence type="ECO:0000313" key="11">
    <source>
        <dbReference type="Proteomes" id="UP000559809"/>
    </source>
</evidence>
<evidence type="ECO:0000256" key="1">
    <source>
        <dbReference type="ARBA" id="ARBA00004533"/>
    </source>
</evidence>
<keyword evidence="3" id="KW-0997">Cell inner membrane</keyword>
<comment type="subcellular location">
    <subcellularLocation>
        <location evidence="1">Cell inner membrane</location>
    </subcellularLocation>
</comment>
<accession>A0A853FXX3</accession>
<dbReference type="InterPro" id="IPR003399">
    <property type="entry name" value="Mce/MlaD"/>
</dbReference>
<evidence type="ECO:0000256" key="6">
    <source>
        <dbReference type="ARBA" id="ARBA00023136"/>
    </source>
</evidence>
<feature type="domain" description="Mce/MlaD" evidence="9">
    <location>
        <begin position="55"/>
        <end position="146"/>
    </location>
</feature>